<dbReference type="RefSeq" id="WP_089226576.1">
    <property type="nucleotide sequence ID" value="NZ_FZOF01000017.1"/>
</dbReference>
<dbReference type="AlphaFoldDB" id="A0A239KUI3"/>
<dbReference type="Pfam" id="PF13191">
    <property type="entry name" value="AAA_16"/>
    <property type="match status" value="1"/>
</dbReference>
<accession>A0A239KUI3</accession>
<proteinExistence type="predicted"/>
<dbReference type="SMART" id="SM00421">
    <property type="entry name" value="HTH_LUXR"/>
    <property type="match status" value="1"/>
</dbReference>
<dbReference type="SUPFAM" id="SSF46894">
    <property type="entry name" value="C-terminal effector domain of the bipartite response regulators"/>
    <property type="match status" value="1"/>
</dbReference>
<feature type="domain" description="HTH luxR-type" evidence="2">
    <location>
        <begin position="661"/>
        <end position="726"/>
    </location>
</feature>
<evidence type="ECO:0000313" key="3">
    <source>
        <dbReference type="EMBL" id="SNT21243.1"/>
    </source>
</evidence>
<dbReference type="InterPro" id="IPR036388">
    <property type="entry name" value="WH-like_DNA-bd_sf"/>
</dbReference>
<dbReference type="InterPro" id="IPR039420">
    <property type="entry name" value="WalR-like"/>
</dbReference>
<dbReference type="InterPro" id="IPR000792">
    <property type="entry name" value="Tscrpt_reg_LuxR_C"/>
</dbReference>
<organism evidence="3 4">
    <name type="scientific">Actinacidiphila glaucinigra</name>
    <dbReference type="NCBI Taxonomy" id="235986"/>
    <lineage>
        <taxon>Bacteria</taxon>
        <taxon>Bacillati</taxon>
        <taxon>Actinomycetota</taxon>
        <taxon>Actinomycetes</taxon>
        <taxon>Kitasatosporales</taxon>
        <taxon>Streptomycetaceae</taxon>
        <taxon>Actinacidiphila</taxon>
    </lineage>
</organism>
<evidence type="ECO:0000259" key="2">
    <source>
        <dbReference type="PROSITE" id="PS50043"/>
    </source>
</evidence>
<dbReference type="InterPro" id="IPR016032">
    <property type="entry name" value="Sig_transdc_resp-reg_C-effctor"/>
</dbReference>
<gene>
    <name evidence="3" type="ORF">SAMN05216252_11710</name>
</gene>
<keyword evidence="4" id="KW-1185">Reference proteome</keyword>
<dbReference type="PROSITE" id="PS50043">
    <property type="entry name" value="HTH_LUXR_2"/>
    <property type="match status" value="1"/>
</dbReference>
<name>A0A239KUI3_9ACTN</name>
<dbReference type="EMBL" id="FZOF01000017">
    <property type="protein sequence ID" value="SNT21243.1"/>
    <property type="molecule type" value="Genomic_DNA"/>
</dbReference>
<dbReference type="InterPro" id="IPR059106">
    <property type="entry name" value="WHD_MalT"/>
</dbReference>
<evidence type="ECO:0000313" key="4">
    <source>
        <dbReference type="Proteomes" id="UP000198280"/>
    </source>
</evidence>
<dbReference type="Gene3D" id="1.10.10.10">
    <property type="entry name" value="Winged helix-like DNA-binding domain superfamily/Winged helix DNA-binding domain"/>
    <property type="match status" value="1"/>
</dbReference>
<dbReference type="GO" id="GO:0003677">
    <property type="term" value="F:DNA binding"/>
    <property type="evidence" value="ECO:0007669"/>
    <property type="project" value="UniProtKB-KW"/>
</dbReference>
<dbReference type="PANTHER" id="PTHR43214">
    <property type="entry name" value="TWO-COMPONENT RESPONSE REGULATOR"/>
    <property type="match status" value="1"/>
</dbReference>
<evidence type="ECO:0000256" key="1">
    <source>
        <dbReference type="ARBA" id="ARBA00023125"/>
    </source>
</evidence>
<dbReference type="Pfam" id="PF00196">
    <property type="entry name" value="GerE"/>
    <property type="match status" value="1"/>
</dbReference>
<protein>
    <submittedName>
        <fullName evidence="3">LuxR family transcriptional regulator, maltose regulon positive regulatory protein</fullName>
    </submittedName>
</protein>
<dbReference type="InterPro" id="IPR041664">
    <property type="entry name" value="AAA_16"/>
</dbReference>
<keyword evidence="1" id="KW-0238">DNA-binding</keyword>
<dbReference type="InterPro" id="IPR027417">
    <property type="entry name" value="P-loop_NTPase"/>
</dbReference>
<reference evidence="3 4" key="1">
    <citation type="submission" date="2017-06" db="EMBL/GenBank/DDBJ databases">
        <authorList>
            <person name="Kim H.J."/>
            <person name="Triplett B.A."/>
        </authorList>
    </citation>
    <scope>NUCLEOTIDE SEQUENCE [LARGE SCALE GENOMIC DNA]</scope>
    <source>
        <strain evidence="3 4">CGMCC 4.1858</strain>
    </source>
</reference>
<dbReference type="GO" id="GO:0006355">
    <property type="term" value="P:regulation of DNA-templated transcription"/>
    <property type="evidence" value="ECO:0007669"/>
    <property type="project" value="InterPro"/>
</dbReference>
<dbReference type="Proteomes" id="UP000198280">
    <property type="component" value="Unassembled WGS sequence"/>
</dbReference>
<sequence length="743" mass="78009">MHTIAAYKLHPPTRPRQFVPRPRLLRRLDAATEPVLVVSAPPGAGKSVLLADWARALQARDGRVAWLELDAYDNTPARLWAGILSALRPLRPGLPTPPPAGAWTLEAWVEDLLPRLLGALGEGAPLTLVLDGVDRLTDQAALRCLGDFLTALPDGVRAVLATRHLPGAPVPALRARGLAADLGADELRFTLAEAAALLASRRGGPPGERALRELYHLTEGWAAGLCVLGRPPTTSGAGARSGDGARAVADYLGTEVLDRLTTEQRAFLVRTSVLDELSPESCHAVTGSDHAGVLLRELARTVQLLLPSATAPGAYRHHRALRSVLAGLLAAEQPGGAAALHHAAARWCRERQRTTSAVRHFVQAGDSPGAVATVLDAWEEALAGGRTADVARWLGMLPAREVRSDARLCVVAAMTSLCEGDPEAAERWLDVARARPSWQGTVGEGGTVAQAAAVARALVRCLRGEGQVPLAGGDVEGASSLTGWRALACVAQGTALLWQGRTEEADVRLAEAVRDAYGARHTLVLVRALGSRALCAYLAGRPARARTLVDQALDAARAEGLTGHFTAAPAQLCRAGLLLDDLARTEAAEVLAGATRALTATVHGGEPPLRALAGVIASGLPGGLRGTVPLPAQEEEGSVPQVLGGLIERLRAARPTPATPLPPRAQDLSPGERRILRALCGPLTLREIAAELHVSRNTVKTQVSAVFRKLGTHSRSGAVARARECGMLRPGPGTAYEASCRRA</sequence>
<dbReference type="Gene3D" id="3.40.50.300">
    <property type="entry name" value="P-loop containing nucleotide triphosphate hydrolases"/>
    <property type="match status" value="1"/>
</dbReference>
<dbReference type="Pfam" id="PF25873">
    <property type="entry name" value="WHD_MalT"/>
    <property type="match status" value="1"/>
</dbReference>
<dbReference type="CDD" id="cd06170">
    <property type="entry name" value="LuxR_C_like"/>
    <property type="match status" value="1"/>
</dbReference>
<dbReference type="SUPFAM" id="SSF52540">
    <property type="entry name" value="P-loop containing nucleoside triphosphate hydrolases"/>
    <property type="match status" value="1"/>
</dbReference>